<dbReference type="SUPFAM" id="SSF103088">
    <property type="entry name" value="OmpA-like"/>
    <property type="match status" value="1"/>
</dbReference>
<proteinExistence type="predicted"/>
<keyword evidence="2 5" id="KW-0472">Membrane</keyword>
<dbReference type="SUPFAM" id="SSF49464">
    <property type="entry name" value="Carboxypeptidase regulatory domain-like"/>
    <property type="match status" value="1"/>
</dbReference>
<dbReference type="PANTHER" id="PTHR30329:SF21">
    <property type="entry name" value="LIPOPROTEIN YIAD-RELATED"/>
    <property type="match status" value="1"/>
</dbReference>
<dbReference type="HOGENOM" id="CLU_014978_0_0_10"/>
<keyword evidence="4" id="KW-0802">TPR repeat</keyword>
<dbReference type="STRING" id="984262.SGRA_2641"/>
<evidence type="ECO:0000256" key="2">
    <source>
        <dbReference type="ARBA" id="ARBA00023136"/>
    </source>
</evidence>
<evidence type="ECO:0000256" key="3">
    <source>
        <dbReference type="ARBA" id="ARBA00023237"/>
    </source>
</evidence>
<dbReference type="SUPFAM" id="SSF82171">
    <property type="entry name" value="DPP6 N-terminal domain-like"/>
    <property type="match status" value="1"/>
</dbReference>
<comment type="subcellular location">
    <subcellularLocation>
        <location evidence="1">Cell outer membrane</location>
    </subcellularLocation>
</comment>
<feature type="repeat" description="TPR" evidence="4">
    <location>
        <begin position="92"/>
        <end position="125"/>
    </location>
</feature>
<dbReference type="InterPro" id="IPR011659">
    <property type="entry name" value="WD40"/>
</dbReference>
<evidence type="ECO:0000256" key="4">
    <source>
        <dbReference type="PROSITE-ProRule" id="PRU00339"/>
    </source>
</evidence>
<reference evidence="8 9" key="1">
    <citation type="journal article" date="2012" name="Stand. Genomic Sci.">
        <title>Complete genome sequencing and analysis of Saprospira grandis str. Lewin, a predatory marine bacterium.</title>
        <authorList>
            <person name="Saw J.H."/>
            <person name="Yuryev A."/>
            <person name="Kanbe M."/>
            <person name="Hou S."/>
            <person name="Young A.G."/>
            <person name="Aizawa S."/>
            <person name="Alam M."/>
        </authorList>
    </citation>
    <scope>NUCLEOTIDE SEQUENCE [LARGE SCALE GENOMIC DNA]</scope>
    <source>
        <strain evidence="8 9">Lewin</strain>
    </source>
</reference>
<evidence type="ECO:0000313" key="9">
    <source>
        <dbReference type="Proteomes" id="UP000007519"/>
    </source>
</evidence>
<dbReference type="eggNOG" id="COG0457">
    <property type="taxonomic scope" value="Bacteria"/>
</dbReference>
<keyword evidence="9" id="KW-1185">Reference proteome</keyword>
<dbReference type="Pfam" id="PF00691">
    <property type="entry name" value="OmpA"/>
    <property type="match status" value="1"/>
</dbReference>
<evidence type="ECO:0000256" key="1">
    <source>
        <dbReference type="ARBA" id="ARBA00004442"/>
    </source>
</evidence>
<dbReference type="InterPro" id="IPR011990">
    <property type="entry name" value="TPR-like_helical_dom_sf"/>
</dbReference>
<dbReference type="Pfam" id="PF13620">
    <property type="entry name" value="CarboxypepD_reg"/>
    <property type="match status" value="1"/>
</dbReference>
<dbReference type="InterPro" id="IPR006665">
    <property type="entry name" value="OmpA-like"/>
</dbReference>
<feature type="signal peptide" evidence="6">
    <location>
        <begin position="1"/>
        <end position="24"/>
    </location>
</feature>
<dbReference type="Gene3D" id="2.60.40.1120">
    <property type="entry name" value="Carboxypeptidase-like, regulatory domain"/>
    <property type="match status" value="1"/>
</dbReference>
<dbReference type="GO" id="GO:0009279">
    <property type="term" value="C:cell outer membrane"/>
    <property type="evidence" value="ECO:0007669"/>
    <property type="project" value="UniProtKB-SubCell"/>
</dbReference>
<dbReference type="AlphaFoldDB" id="H6L841"/>
<evidence type="ECO:0000256" key="5">
    <source>
        <dbReference type="PROSITE-ProRule" id="PRU00473"/>
    </source>
</evidence>
<dbReference type="PROSITE" id="PS51123">
    <property type="entry name" value="OMPA_2"/>
    <property type="match status" value="1"/>
</dbReference>
<feature type="chain" id="PRO_5003604054" evidence="6">
    <location>
        <begin position="25"/>
        <end position="759"/>
    </location>
</feature>
<dbReference type="eggNOG" id="COG0823">
    <property type="taxonomic scope" value="Bacteria"/>
</dbReference>
<dbReference type="PRINTS" id="PR01021">
    <property type="entry name" value="OMPADOMAIN"/>
</dbReference>
<dbReference type="InterPro" id="IPR019734">
    <property type="entry name" value="TPR_rpt"/>
</dbReference>
<organism evidence="8 9">
    <name type="scientific">Saprospira grandis (strain Lewin)</name>
    <dbReference type="NCBI Taxonomy" id="984262"/>
    <lineage>
        <taxon>Bacteria</taxon>
        <taxon>Pseudomonadati</taxon>
        <taxon>Bacteroidota</taxon>
        <taxon>Saprospiria</taxon>
        <taxon>Saprospirales</taxon>
        <taxon>Saprospiraceae</taxon>
        <taxon>Saprospira</taxon>
    </lineage>
</organism>
<name>H6L841_SAPGL</name>
<protein>
    <submittedName>
        <fullName evidence="8">OmpA/MotB domain protein</fullName>
    </submittedName>
</protein>
<dbReference type="SUPFAM" id="SSF48452">
    <property type="entry name" value="TPR-like"/>
    <property type="match status" value="1"/>
</dbReference>
<dbReference type="Gene3D" id="1.25.40.10">
    <property type="entry name" value="Tetratricopeptide repeat domain"/>
    <property type="match status" value="1"/>
</dbReference>
<dbReference type="Proteomes" id="UP000007519">
    <property type="component" value="Chromosome"/>
</dbReference>
<dbReference type="Pfam" id="PF13432">
    <property type="entry name" value="TPR_16"/>
    <property type="match status" value="1"/>
</dbReference>
<dbReference type="Gene3D" id="3.30.1330.60">
    <property type="entry name" value="OmpA-like domain"/>
    <property type="match status" value="1"/>
</dbReference>
<dbReference type="RefSeq" id="WP_015692980.1">
    <property type="nucleotide sequence ID" value="NC_016940.1"/>
</dbReference>
<dbReference type="InterPro" id="IPR006664">
    <property type="entry name" value="OMP_bac"/>
</dbReference>
<dbReference type="Pfam" id="PF07676">
    <property type="entry name" value="PD40"/>
    <property type="match status" value="2"/>
</dbReference>
<evidence type="ECO:0000256" key="6">
    <source>
        <dbReference type="SAM" id="SignalP"/>
    </source>
</evidence>
<dbReference type="InterPro" id="IPR008969">
    <property type="entry name" value="CarboxyPept-like_regulatory"/>
</dbReference>
<dbReference type="PROSITE" id="PS50005">
    <property type="entry name" value="TPR"/>
    <property type="match status" value="1"/>
</dbReference>
<dbReference type="KEGG" id="sgn:SGRA_2641"/>
<evidence type="ECO:0000313" key="8">
    <source>
        <dbReference type="EMBL" id="AFC25369.1"/>
    </source>
</evidence>
<gene>
    <name evidence="8" type="ordered locus">SGRA_2641</name>
</gene>
<dbReference type="OrthoDB" id="9809364at2"/>
<dbReference type="InterPro" id="IPR050330">
    <property type="entry name" value="Bact_OuterMem_StrucFunc"/>
</dbReference>
<feature type="domain" description="OmpA-like" evidence="7">
    <location>
        <begin position="637"/>
        <end position="758"/>
    </location>
</feature>
<evidence type="ECO:0000259" key="7">
    <source>
        <dbReference type="PROSITE" id="PS51123"/>
    </source>
</evidence>
<dbReference type="CDD" id="cd07185">
    <property type="entry name" value="OmpA_C-like"/>
    <property type="match status" value="1"/>
</dbReference>
<dbReference type="eggNOG" id="COG2885">
    <property type="taxonomic scope" value="Bacteria"/>
</dbReference>
<keyword evidence="6" id="KW-0732">Signal</keyword>
<dbReference type="PANTHER" id="PTHR30329">
    <property type="entry name" value="STATOR ELEMENT OF FLAGELLAR MOTOR COMPLEX"/>
    <property type="match status" value="1"/>
</dbReference>
<dbReference type="SMART" id="SM00028">
    <property type="entry name" value="TPR"/>
    <property type="match status" value="2"/>
</dbReference>
<sequence>MTSILSRLCLAFFCLALASTGLEAQSAKLTKANKFYQQLNFRKAIELYEKILAKKTEPEALFNLPDCYRRIGDYQKAERWYAKAVLHPEANAELYFYLGLSQLSNNRPQEARVSFEKFRELAPGDLRGPQLIEACDDSLRTLLNNSGALYIVRNVREINTKYDEFGLNTHRKGIVYCAERDTGAAPLFFQSAWTGRPFVDVYYCDRRLVDEETKAYKYGKSRPFDKIVDTRYHDGPVAFSPDGTTMYFTRNYFQKGKVERDGAGIVQTQIMSTKMTNTGWEKKGRRVDFARKSYSVAHPTLNAEGDKMYFASDMPGGFGRMDLYVSYLEGSGWSEPINLGPEINTEGDEVFPWLAADGTLYFASDGHTGLGGLDVYSSKAYKGRWRPLENLGSPINSRFDDFAYMQDDSSGISGYFSSNRDSAVGATDIFFFTKLAVNTELLVFDKLTGRGVDEVSLTSDCFPRKEYLTDVDGKVQLQLPLNRSCTFEVFSPAFGDTSVTISTEGYAMGARLFIQVPTVAKKLEIKVEGQVLDDKTGEPLANAQVELLSNCQKGTTKGSTDAEGNYSLKALANCQYVIKASKEGYFTSTNKFSTLNIDEDTTFNANVALPELFKLEDPNNPNGQEGSFGGGNPDGFEGEQVYQIDAIYYDYDQDRINLERSTGLQQLLDIMVNNPDLVVEIRSHTDSRGDANYNLELSARRAKSVADYLIEKGISEARLSYLGLGESQLLNGCDDFSSCDEAQHGENRRTEFRVIRQNK</sequence>
<accession>H6L841</accession>
<dbReference type="InterPro" id="IPR036737">
    <property type="entry name" value="OmpA-like_sf"/>
</dbReference>
<keyword evidence="3" id="KW-0998">Cell outer membrane</keyword>
<dbReference type="EMBL" id="CP002831">
    <property type="protein sequence ID" value="AFC25369.1"/>
    <property type="molecule type" value="Genomic_DNA"/>
</dbReference>